<comment type="caution">
    <text evidence="4">The sequence shown here is derived from an EMBL/GenBank/DDBJ whole genome shotgun (WGS) entry which is preliminary data.</text>
</comment>
<dbReference type="PANTHER" id="PTHR30349:SF64">
    <property type="entry name" value="PROPHAGE INTEGRASE INTD-RELATED"/>
    <property type="match status" value="1"/>
</dbReference>
<dbReference type="InterPro" id="IPR050090">
    <property type="entry name" value="Tyrosine_recombinase_XerCD"/>
</dbReference>
<proteinExistence type="predicted"/>
<gene>
    <name evidence="4" type="ORF">G5C51_32355</name>
</gene>
<sequence length="366" mass="41003">MVETGDGAPSATELRLAFRWGVVPGREEQDPPEELSQAYLWLLKRSLPVPALMDASTLRQVQYRLSFKLDGKEAGGETTRRRRRVLNTAVEYAVEAKELPSNPLGPIKKVQRGSSARVDPRGLANASQWAQLHTAVSYIGTWERNKGRRLMAFYAVLYYAALRPSEAIALRTTDCTLPKKGWGMLTLRKSAPASGKQWTDSGVRQEQRGLKARAADEDRPVPIPPVLVQLLREHIKTFGTAKDGRLFQNERGGTVGTSYYWRVWDDARQLALPPEKRDSPLAKRPYDLRHTCITKWLNAGVPPAEVARRVGNSPEVIHRVYEGCIDGHQEALNRRIEEALSDDETSVQSKDEEGDQPEGDRGTDDL</sequence>
<dbReference type="GO" id="GO:0015074">
    <property type="term" value="P:DNA integration"/>
    <property type="evidence" value="ECO:0007669"/>
    <property type="project" value="InterPro"/>
</dbReference>
<dbReference type="AlphaFoldDB" id="A0A6G4UA59"/>
<keyword evidence="1" id="KW-0233">DNA recombination</keyword>
<dbReference type="GO" id="GO:0006310">
    <property type="term" value="P:DNA recombination"/>
    <property type="evidence" value="ECO:0007669"/>
    <property type="project" value="UniProtKB-KW"/>
</dbReference>
<feature type="region of interest" description="Disordered" evidence="2">
    <location>
        <begin position="339"/>
        <end position="366"/>
    </location>
</feature>
<dbReference type="Gene3D" id="1.10.443.10">
    <property type="entry name" value="Intergrase catalytic core"/>
    <property type="match status" value="1"/>
</dbReference>
<dbReference type="InterPro" id="IPR002104">
    <property type="entry name" value="Integrase_catalytic"/>
</dbReference>
<dbReference type="PROSITE" id="PS51898">
    <property type="entry name" value="TYR_RECOMBINASE"/>
    <property type="match status" value="1"/>
</dbReference>
<keyword evidence="5" id="KW-1185">Reference proteome</keyword>
<dbReference type="InterPro" id="IPR011010">
    <property type="entry name" value="DNA_brk_join_enz"/>
</dbReference>
<evidence type="ECO:0000256" key="1">
    <source>
        <dbReference type="ARBA" id="ARBA00023172"/>
    </source>
</evidence>
<dbReference type="GO" id="GO:0003677">
    <property type="term" value="F:DNA binding"/>
    <property type="evidence" value="ECO:0007669"/>
    <property type="project" value="InterPro"/>
</dbReference>
<dbReference type="PANTHER" id="PTHR30349">
    <property type="entry name" value="PHAGE INTEGRASE-RELATED"/>
    <property type="match status" value="1"/>
</dbReference>
<evidence type="ECO:0000259" key="3">
    <source>
        <dbReference type="PROSITE" id="PS51898"/>
    </source>
</evidence>
<evidence type="ECO:0000313" key="4">
    <source>
        <dbReference type="EMBL" id="NGN68576.1"/>
    </source>
</evidence>
<accession>A0A6G4UA59</accession>
<reference evidence="4 5" key="1">
    <citation type="submission" date="2020-02" db="EMBL/GenBank/DDBJ databases">
        <title>Whole-genome analyses of novel actinobacteria.</title>
        <authorList>
            <person name="Sahin N."/>
        </authorList>
    </citation>
    <scope>NUCLEOTIDE SEQUENCE [LARGE SCALE GENOMIC DNA]</scope>
    <source>
        <strain evidence="4 5">A7024</strain>
    </source>
</reference>
<protein>
    <submittedName>
        <fullName evidence="4">Tyrosine-type recombinase/integrase</fullName>
    </submittedName>
</protein>
<evidence type="ECO:0000256" key="2">
    <source>
        <dbReference type="SAM" id="MobiDB-lite"/>
    </source>
</evidence>
<feature type="domain" description="Tyr recombinase" evidence="3">
    <location>
        <begin position="118"/>
        <end position="334"/>
    </location>
</feature>
<dbReference type="SUPFAM" id="SSF56349">
    <property type="entry name" value="DNA breaking-rejoining enzymes"/>
    <property type="match status" value="1"/>
</dbReference>
<name>A0A6G4UA59_9ACTN</name>
<evidence type="ECO:0000313" key="5">
    <source>
        <dbReference type="Proteomes" id="UP000481583"/>
    </source>
</evidence>
<dbReference type="RefSeq" id="WP_165242650.1">
    <property type="nucleotide sequence ID" value="NZ_JAAKZV010000214.1"/>
</dbReference>
<dbReference type="Proteomes" id="UP000481583">
    <property type="component" value="Unassembled WGS sequence"/>
</dbReference>
<organism evidence="4 5">
    <name type="scientific">Streptomyces coryli</name>
    <dbReference type="NCBI Taxonomy" id="1128680"/>
    <lineage>
        <taxon>Bacteria</taxon>
        <taxon>Bacillati</taxon>
        <taxon>Actinomycetota</taxon>
        <taxon>Actinomycetes</taxon>
        <taxon>Kitasatosporales</taxon>
        <taxon>Streptomycetaceae</taxon>
        <taxon>Streptomyces</taxon>
    </lineage>
</organism>
<dbReference type="InterPro" id="IPR013762">
    <property type="entry name" value="Integrase-like_cat_sf"/>
</dbReference>
<dbReference type="EMBL" id="JAAKZV010000214">
    <property type="protein sequence ID" value="NGN68576.1"/>
    <property type="molecule type" value="Genomic_DNA"/>
</dbReference>